<organism evidence="1 2">
    <name type="scientific">Liquorilactobacillus ghanensis DSM 18630</name>
    <dbReference type="NCBI Taxonomy" id="1423750"/>
    <lineage>
        <taxon>Bacteria</taxon>
        <taxon>Bacillati</taxon>
        <taxon>Bacillota</taxon>
        <taxon>Bacilli</taxon>
        <taxon>Lactobacillales</taxon>
        <taxon>Lactobacillaceae</taxon>
        <taxon>Liquorilactobacillus</taxon>
    </lineage>
</organism>
<dbReference type="PATRIC" id="fig|1423750.3.peg.692"/>
<sequence length="152" mass="18208">MKQFHLTLGSKKILTNIVTQHNDRNFIMLNPFENETDFLLLDFSGLSSIFKSGLTFNLLEGNFELLPEQLYCLDYFSLDSNQQKEFQQIKKQSLAKLSMYVLGQKPKHDFEFLLITRWPQIEDYLYWKKQQSVWENNKQDLLNSNYVRYFNS</sequence>
<dbReference type="AlphaFoldDB" id="A0A0R1VXP9"/>
<dbReference type="EMBL" id="AZGB01000015">
    <property type="protein sequence ID" value="KRM06524.1"/>
    <property type="molecule type" value="Genomic_DNA"/>
</dbReference>
<evidence type="ECO:0000313" key="1">
    <source>
        <dbReference type="EMBL" id="KRM06524.1"/>
    </source>
</evidence>
<gene>
    <name evidence="1" type="ORF">FC89_GL000672</name>
</gene>
<proteinExistence type="predicted"/>
<reference evidence="1 2" key="1">
    <citation type="journal article" date="2015" name="Genome Announc.">
        <title>Expanding the biotechnology potential of lactobacilli through comparative genomics of 213 strains and associated genera.</title>
        <authorList>
            <person name="Sun Z."/>
            <person name="Harris H.M."/>
            <person name="McCann A."/>
            <person name="Guo C."/>
            <person name="Argimon S."/>
            <person name="Zhang W."/>
            <person name="Yang X."/>
            <person name="Jeffery I.B."/>
            <person name="Cooney J.C."/>
            <person name="Kagawa T.F."/>
            <person name="Liu W."/>
            <person name="Song Y."/>
            <person name="Salvetti E."/>
            <person name="Wrobel A."/>
            <person name="Rasinkangas P."/>
            <person name="Parkhill J."/>
            <person name="Rea M.C."/>
            <person name="O'Sullivan O."/>
            <person name="Ritari J."/>
            <person name="Douillard F.P."/>
            <person name="Paul Ross R."/>
            <person name="Yang R."/>
            <person name="Briner A.E."/>
            <person name="Felis G.E."/>
            <person name="de Vos W.M."/>
            <person name="Barrangou R."/>
            <person name="Klaenhammer T.R."/>
            <person name="Caufield P.W."/>
            <person name="Cui Y."/>
            <person name="Zhang H."/>
            <person name="O'Toole P.W."/>
        </authorList>
    </citation>
    <scope>NUCLEOTIDE SEQUENCE [LARGE SCALE GENOMIC DNA]</scope>
    <source>
        <strain evidence="1 2">DSM 18630</strain>
    </source>
</reference>
<accession>A0A0R1VXP9</accession>
<name>A0A0R1VXP9_9LACO</name>
<dbReference type="GeneID" id="98318706"/>
<dbReference type="STRING" id="1423750.FC89_GL000672"/>
<keyword evidence="2" id="KW-1185">Reference proteome</keyword>
<dbReference type="RefSeq" id="WP_057871437.1">
    <property type="nucleotide sequence ID" value="NZ_AZGB01000015.1"/>
</dbReference>
<dbReference type="Proteomes" id="UP000051451">
    <property type="component" value="Unassembled WGS sequence"/>
</dbReference>
<evidence type="ECO:0000313" key="2">
    <source>
        <dbReference type="Proteomes" id="UP000051451"/>
    </source>
</evidence>
<protein>
    <submittedName>
        <fullName evidence="1">Uncharacterized protein</fullName>
    </submittedName>
</protein>
<dbReference type="Gene3D" id="3.30.70.100">
    <property type="match status" value="1"/>
</dbReference>
<comment type="caution">
    <text evidence="1">The sequence shown here is derived from an EMBL/GenBank/DDBJ whole genome shotgun (WGS) entry which is preliminary data.</text>
</comment>
<dbReference type="OrthoDB" id="2294650at2"/>